<dbReference type="AlphaFoldDB" id="A0A9D5H9Z8"/>
<reference evidence="3" key="2">
    <citation type="journal article" date="2022" name="Hortic Res">
        <title>The genome of Dioscorea zingiberensis sheds light on the biosynthesis, origin and evolution of the medicinally important diosgenin saponins.</title>
        <authorList>
            <person name="Li Y."/>
            <person name="Tan C."/>
            <person name="Li Z."/>
            <person name="Guo J."/>
            <person name="Li S."/>
            <person name="Chen X."/>
            <person name="Wang C."/>
            <person name="Dai X."/>
            <person name="Yang H."/>
            <person name="Song W."/>
            <person name="Hou L."/>
            <person name="Xu J."/>
            <person name="Tong Z."/>
            <person name="Xu A."/>
            <person name="Yuan X."/>
            <person name="Wang W."/>
            <person name="Yang Q."/>
            <person name="Chen L."/>
            <person name="Sun Z."/>
            <person name="Wang K."/>
            <person name="Pan B."/>
            <person name="Chen J."/>
            <person name="Bao Y."/>
            <person name="Liu F."/>
            <person name="Qi X."/>
            <person name="Gang D.R."/>
            <person name="Wen J."/>
            <person name="Li J."/>
        </authorList>
    </citation>
    <scope>NUCLEOTIDE SEQUENCE</scope>
    <source>
        <strain evidence="3">Dzin_1.0</strain>
    </source>
</reference>
<organism evidence="3 4">
    <name type="scientific">Dioscorea zingiberensis</name>
    <dbReference type="NCBI Taxonomy" id="325984"/>
    <lineage>
        <taxon>Eukaryota</taxon>
        <taxon>Viridiplantae</taxon>
        <taxon>Streptophyta</taxon>
        <taxon>Embryophyta</taxon>
        <taxon>Tracheophyta</taxon>
        <taxon>Spermatophyta</taxon>
        <taxon>Magnoliopsida</taxon>
        <taxon>Liliopsida</taxon>
        <taxon>Dioscoreales</taxon>
        <taxon>Dioscoreaceae</taxon>
        <taxon>Dioscorea</taxon>
    </lineage>
</organism>
<dbReference type="EMBL" id="JAGGNH010000007">
    <property type="protein sequence ID" value="KAJ0968493.1"/>
    <property type="molecule type" value="Genomic_DNA"/>
</dbReference>
<proteinExistence type="inferred from homology"/>
<feature type="domain" description="Trichome birefringence-like C-terminal" evidence="2">
    <location>
        <begin position="138"/>
        <end position="200"/>
    </location>
</feature>
<gene>
    <name evidence="3" type="ORF">J5N97_025410</name>
</gene>
<comment type="similarity">
    <text evidence="1">Belongs to the PC-esterase family. TBL subfamily.</text>
</comment>
<evidence type="ECO:0000259" key="2">
    <source>
        <dbReference type="Pfam" id="PF13839"/>
    </source>
</evidence>
<evidence type="ECO:0000256" key="1">
    <source>
        <dbReference type="ARBA" id="ARBA00007727"/>
    </source>
</evidence>
<protein>
    <recommendedName>
        <fullName evidence="2">Trichome birefringence-like C-terminal domain-containing protein</fullName>
    </recommendedName>
</protein>
<dbReference type="Proteomes" id="UP001085076">
    <property type="component" value="Miscellaneous, Linkage group lg07"/>
</dbReference>
<accession>A0A9D5H9Z8</accession>
<dbReference type="InterPro" id="IPR026057">
    <property type="entry name" value="TBL_C"/>
</dbReference>
<keyword evidence="4" id="KW-1185">Reference proteome</keyword>
<reference evidence="3" key="1">
    <citation type="submission" date="2021-03" db="EMBL/GenBank/DDBJ databases">
        <authorList>
            <person name="Li Z."/>
            <person name="Yang C."/>
        </authorList>
    </citation>
    <scope>NUCLEOTIDE SEQUENCE</scope>
    <source>
        <strain evidence="3">Dzin_1.0</strain>
        <tissue evidence="3">Leaf</tissue>
    </source>
</reference>
<evidence type="ECO:0000313" key="4">
    <source>
        <dbReference type="Proteomes" id="UP001085076"/>
    </source>
</evidence>
<name>A0A9D5H9Z8_9LILI</name>
<sequence>MVKVVNVAIQLSDGATADVEENGAYKTNVASQLANKINEVELGNEVAHNNTHKTNNMIPTADVACHMSLLNTDMAWHLGLSVPPTTNVACHMASTAYYQSEENNGASDASVLEAALQNGVEDSREGFQLIRVSLSAASQVEEPVEVYHDEEFKIRRWHFRSHNVTISVIWSPFLVKAENFRHELGVSSSEIEIHLDILDEK</sequence>
<evidence type="ECO:0000313" key="3">
    <source>
        <dbReference type="EMBL" id="KAJ0968493.1"/>
    </source>
</evidence>
<comment type="caution">
    <text evidence="3">The sequence shown here is derived from an EMBL/GenBank/DDBJ whole genome shotgun (WGS) entry which is preliminary data.</text>
</comment>
<dbReference type="GO" id="GO:0016740">
    <property type="term" value="F:transferase activity"/>
    <property type="evidence" value="ECO:0007669"/>
    <property type="project" value="InterPro"/>
</dbReference>
<dbReference type="OrthoDB" id="630188at2759"/>
<dbReference type="Pfam" id="PF13839">
    <property type="entry name" value="PC-Esterase"/>
    <property type="match status" value="1"/>
</dbReference>